<feature type="transmembrane region" description="Helical" evidence="2">
    <location>
        <begin position="50"/>
        <end position="71"/>
    </location>
</feature>
<comment type="caution">
    <text evidence="3">The sequence shown here is derived from an EMBL/GenBank/DDBJ whole genome shotgun (WGS) entry which is preliminary data.</text>
</comment>
<dbReference type="OrthoDB" id="7563336at2"/>
<reference evidence="3 4" key="1">
    <citation type="submission" date="2014-11" db="EMBL/GenBank/DDBJ databases">
        <title>Draft genome sequence of Kirrobacter mercurialis.</title>
        <authorList>
            <person name="Coil D.A."/>
            <person name="Eisen J.A."/>
        </authorList>
    </citation>
    <scope>NUCLEOTIDE SEQUENCE [LARGE SCALE GENOMIC DNA]</scope>
    <source>
        <strain evidence="3 4">Coronado</strain>
    </source>
</reference>
<evidence type="ECO:0000313" key="4">
    <source>
        <dbReference type="Proteomes" id="UP000030988"/>
    </source>
</evidence>
<sequence length="176" mass="18290">MAGGGRGRVIGAVAALARLAMAIGIGCLVFSAAVALVLADRATPATPELAAGLGLLGALWTSAGLVAEGLVRLADGRGPKPTAPVPPSWHNQPSGRGPRHSRPRRVPVRQPQTGWWTVLGVAADAPRATCESAARSLLRQCHPDRWATAEPVLRQQAEGRTRTILQALAEARASAR</sequence>
<evidence type="ECO:0000256" key="2">
    <source>
        <dbReference type="SAM" id="Phobius"/>
    </source>
</evidence>
<keyword evidence="2" id="KW-0812">Transmembrane</keyword>
<keyword evidence="2" id="KW-1133">Transmembrane helix</keyword>
<dbReference type="SUPFAM" id="SSF46565">
    <property type="entry name" value="Chaperone J-domain"/>
    <property type="match status" value="1"/>
</dbReference>
<evidence type="ECO:0000256" key="1">
    <source>
        <dbReference type="SAM" id="MobiDB-lite"/>
    </source>
</evidence>
<accession>A0A0B2BTH1</accession>
<dbReference type="EMBL" id="JTDN01000002">
    <property type="protein sequence ID" value="KHL24704.1"/>
    <property type="molecule type" value="Genomic_DNA"/>
</dbReference>
<dbReference type="STRING" id="1572751.PK98_12245"/>
<evidence type="ECO:0000313" key="3">
    <source>
        <dbReference type="EMBL" id="KHL24704.1"/>
    </source>
</evidence>
<dbReference type="AlphaFoldDB" id="A0A0B2BTH1"/>
<gene>
    <name evidence="3" type="ORF">PK98_12245</name>
</gene>
<protein>
    <recommendedName>
        <fullName evidence="5">J domain-containing protein</fullName>
    </recommendedName>
</protein>
<dbReference type="Proteomes" id="UP000030988">
    <property type="component" value="Unassembled WGS sequence"/>
</dbReference>
<feature type="region of interest" description="Disordered" evidence="1">
    <location>
        <begin position="77"/>
        <end position="109"/>
    </location>
</feature>
<dbReference type="InterPro" id="IPR036869">
    <property type="entry name" value="J_dom_sf"/>
</dbReference>
<proteinExistence type="predicted"/>
<name>A0A0B2BTH1_9SPHN</name>
<feature type="transmembrane region" description="Helical" evidence="2">
    <location>
        <begin position="12"/>
        <end position="38"/>
    </location>
</feature>
<keyword evidence="2" id="KW-0472">Membrane</keyword>
<keyword evidence="4" id="KW-1185">Reference proteome</keyword>
<evidence type="ECO:0008006" key="5">
    <source>
        <dbReference type="Google" id="ProtNLM"/>
    </source>
</evidence>
<feature type="compositionally biased region" description="Basic residues" evidence="1">
    <location>
        <begin position="97"/>
        <end position="107"/>
    </location>
</feature>
<dbReference type="RefSeq" id="WP_039097157.1">
    <property type="nucleotide sequence ID" value="NZ_JTDN01000002.1"/>
</dbReference>
<organism evidence="3 4">
    <name type="scientific">Croceibacterium mercuriale</name>
    <dbReference type="NCBI Taxonomy" id="1572751"/>
    <lineage>
        <taxon>Bacteria</taxon>
        <taxon>Pseudomonadati</taxon>
        <taxon>Pseudomonadota</taxon>
        <taxon>Alphaproteobacteria</taxon>
        <taxon>Sphingomonadales</taxon>
        <taxon>Erythrobacteraceae</taxon>
        <taxon>Croceibacterium</taxon>
    </lineage>
</organism>